<evidence type="ECO:0000313" key="2">
    <source>
        <dbReference type="EMBL" id="RKT54721.1"/>
    </source>
</evidence>
<dbReference type="InterPro" id="IPR002575">
    <property type="entry name" value="Aminoglycoside_PTrfase"/>
</dbReference>
<dbReference type="Proteomes" id="UP000282084">
    <property type="component" value="Unassembled WGS sequence"/>
</dbReference>
<dbReference type="EMBL" id="RBXO01000001">
    <property type="protein sequence ID" value="RKT54721.1"/>
    <property type="molecule type" value="Genomic_DNA"/>
</dbReference>
<proteinExistence type="predicted"/>
<reference evidence="2 3" key="1">
    <citation type="submission" date="2018-10" db="EMBL/GenBank/DDBJ databases">
        <title>Sequencing the genomes of 1000 actinobacteria strains.</title>
        <authorList>
            <person name="Klenk H.-P."/>
        </authorList>
    </citation>
    <scope>NUCLEOTIDE SEQUENCE [LARGE SCALE GENOMIC DNA]</scope>
    <source>
        <strain evidence="2 3">DSM 43800</strain>
    </source>
</reference>
<dbReference type="Pfam" id="PF01636">
    <property type="entry name" value="APH"/>
    <property type="match status" value="1"/>
</dbReference>
<accession>A0A495VZ51</accession>
<dbReference type="SUPFAM" id="SSF56112">
    <property type="entry name" value="Protein kinase-like (PK-like)"/>
    <property type="match status" value="1"/>
</dbReference>
<dbReference type="Gene3D" id="3.90.1200.10">
    <property type="match status" value="1"/>
</dbReference>
<comment type="caution">
    <text evidence="2">The sequence shown here is derived from an EMBL/GenBank/DDBJ whole genome shotgun (WGS) entry which is preliminary data.</text>
</comment>
<name>A0A495VZ51_9PSEU</name>
<sequence>MTPLPAESIIAGVTDTASEPLAGGHDTEVVVRVGDTVRRSRGPRSDYAAEVLRHLEAVGYAHAPRHLGVDDEGRDVLTYLPGRTTDHPTQRADGAYARAGAMLRELHDLTTGHPLAGDRECVVHGDPGPFNTIVRDGLPVAFIDWSACRPGDRLDDLGYLAWTWCVQTLGAVPIADQAAHLRELRDGYGDVEAERLVAAVLRQQTRVIDVEGAKSHDTALTATRRAHARDAVAWATADRALVRRHEALLLSALRR</sequence>
<keyword evidence="2" id="KW-0808">Transferase</keyword>
<feature type="domain" description="Aminoglycoside phosphotransferase" evidence="1">
    <location>
        <begin position="116"/>
        <end position="173"/>
    </location>
</feature>
<dbReference type="GO" id="GO:0016740">
    <property type="term" value="F:transferase activity"/>
    <property type="evidence" value="ECO:0007669"/>
    <property type="project" value="UniProtKB-KW"/>
</dbReference>
<keyword evidence="3" id="KW-1185">Reference proteome</keyword>
<organism evidence="2 3">
    <name type="scientific">Saccharothrix australiensis</name>
    <dbReference type="NCBI Taxonomy" id="2072"/>
    <lineage>
        <taxon>Bacteria</taxon>
        <taxon>Bacillati</taxon>
        <taxon>Actinomycetota</taxon>
        <taxon>Actinomycetes</taxon>
        <taxon>Pseudonocardiales</taxon>
        <taxon>Pseudonocardiaceae</taxon>
        <taxon>Saccharothrix</taxon>
    </lineage>
</organism>
<dbReference type="InterPro" id="IPR011009">
    <property type="entry name" value="Kinase-like_dom_sf"/>
</dbReference>
<evidence type="ECO:0000313" key="3">
    <source>
        <dbReference type="Proteomes" id="UP000282084"/>
    </source>
</evidence>
<gene>
    <name evidence="2" type="ORF">C8E97_3369</name>
</gene>
<evidence type="ECO:0000259" key="1">
    <source>
        <dbReference type="Pfam" id="PF01636"/>
    </source>
</evidence>
<protein>
    <submittedName>
        <fullName evidence="2">Phosphotransferase family enzyme</fullName>
    </submittedName>
</protein>
<dbReference type="AlphaFoldDB" id="A0A495VZ51"/>